<dbReference type="Proteomes" id="UP000615593">
    <property type="component" value="Unassembled WGS sequence"/>
</dbReference>
<feature type="transmembrane region" description="Helical" evidence="1">
    <location>
        <begin position="7"/>
        <end position="26"/>
    </location>
</feature>
<reference evidence="3" key="1">
    <citation type="journal article" date="2019" name="Int. J. Syst. Evol. Microbiol.">
        <title>The Global Catalogue of Microorganisms (GCM) 10K type strain sequencing project: providing services to taxonomists for standard genome sequencing and annotation.</title>
        <authorList>
            <consortium name="The Broad Institute Genomics Platform"/>
            <consortium name="The Broad Institute Genome Sequencing Center for Infectious Disease"/>
            <person name="Wu L."/>
            <person name="Ma J."/>
        </authorList>
    </citation>
    <scope>NUCLEOTIDE SEQUENCE [LARGE SCALE GENOMIC DNA]</scope>
    <source>
        <strain evidence="3">KCTC 12708</strain>
    </source>
</reference>
<gene>
    <name evidence="2" type="ORF">GCM10008088_28950</name>
</gene>
<keyword evidence="1" id="KW-0812">Transmembrane</keyword>
<sequence length="149" mass="16796">MNNNLKYLIYLCIAIIGIGTLPNLILRPIWSSGIAALNILLNSFITPIILLIVTKWINKKFDKDWWILNYLLLIGAVCLSIYLGFLNWTHWADKTPGGWGSENVDKGTFMIINLELMIGLGIIGFALLIKIITKITSIIKKPTANKELR</sequence>
<feature type="transmembrane region" description="Helical" evidence="1">
    <location>
        <begin position="65"/>
        <end position="88"/>
    </location>
</feature>
<accession>A0ABQ3C3J4</accession>
<keyword evidence="3" id="KW-1185">Reference proteome</keyword>
<dbReference type="RefSeq" id="WP_027885843.1">
    <property type="nucleotide sequence ID" value="NZ_BMWY01000039.1"/>
</dbReference>
<keyword evidence="1" id="KW-0472">Membrane</keyword>
<evidence type="ECO:0000256" key="1">
    <source>
        <dbReference type="SAM" id="Phobius"/>
    </source>
</evidence>
<organism evidence="2 3">
    <name type="scientific">Mesonia mobilis</name>
    <dbReference type="NCBI Taxonomy" id="369791"/>
    <lineage>
        <taxon>Bacteria</taxon>
        <taxon>Pseudomonadati</taxon>
        <taxon>Bacteroidota</taxon>
        <taxon>Flavobacteriia</taxon>
        <taxon>Flavobacteriales</taxon>
        <taxon>Flavobacteriaceae</taxon>
        <taxon>Mesonia</taxon>
    </lineage>
</organism>
<name>A0ABQ3C3J4_9FLAO</name>
<keyword evidence="1" id="KW-1133">Transmembrane helix</keyword>
<protein>
    <submittedName>
        <fullName evidence="2">Uncharacterized protein</fullName>
    </submittedName>
</protein>
<evidence type="ECO:0000313" key="2">
    <source>
        <dbReference type="EMBL" id="GGZ66213.1"/>
    </source>
</evidence>
<dbReference type="EMBL" id="BMWY01000039">
    <property type="protein sequence ID" value="GGZ66213.1"/>
    <property type="molecule type" value="Genomic_DNA"/>
</dbReference>
<dbReference type="GeneID" id="94370554"/>
<feature type="transmembrane region" description="Helical" evidence="1">
    <location>
        <begin position="108"/>
        <end position="132"/>
    </location>
</feature>
<proteinExistence type="predicted"/>
<feature type="transmembrane region" description="Helical" evidence="1">
    <location>
        <begin position="32"/>
        <end position="53"/>
    </location>
</feature>
<comment type="caution">
    <text evidence="2">The sequence shown here is derived from an EMBL/GenBank/DDBJ whole genome shotgun (WGS) entry which is preliminary data.</text>
</comment>
<evidence type="ECO:0000313" key="3">
    <source>
        <dbReference type="Proteomes" id="UP000615593"/>
    </source>
</evidence>